<feature type="compositionally biased region" description="Polar residues" evidence="1">
    <location>
        <begin position="229"/>
        <end position="238"/>
    </location>
</feature>
<sequence length="238" mass="28030">MSLHDDFTKELLITVGTFLPLSDLNNFARCDTKLLDLFFNLTTEKVNAIAKRKKELSKKNIESRIVALKGEYSKSEDSNIQKLIWKPLVLFYFPNYSTSVNVKNWMHVMRRRIIHLDNKFPNELPLLKERTTIAGFNLFRVDKDRQFIENCEWEYECPLKSNAFKVVSPNVKYCKVCKENVYEVFTMEEFKSHVEQDHCVSFSEFSRKQQAELGKRKRGKIRVVETNDDNSTPSKKLK</sequence>
<dbReference type="Proteomes" id="UP000006671">
    <property type="component" value="Unassembled WGS sequence"/>
</dbReference>
<dbReference type="VEuPathDB" id="AmoebaDB:NAEGRDRAFT_66401"/>
<protein>
    <submittedName>
        <fullName evidence="2">Predicted protein</fullName>
    </submittedName>
</protein>
<proteinExistence type="predicted"/>
<dbReference type="GeneID" id="8857187"/>
<dbReference type="AlphaFoldDB" id="D2VC05"/>
<organism evidence="3">
    <name type="scientific">Naegleria gruberi</name>
    <name type="common">Amoeba</name>
    <dbReference type="NCBI Taxonomy" id="5762"/>
    <lineage>
        <taxon>Eukaryota</taxon>
        <taxon>Discoba</taxon>
        <taxon>Heterolobosea</taxon>
        <taxon>Tetramitia</taxon>
        <taxon>Eutetramitia</taxon>
        <taxon>Vahlkampfiidae</taxon>
        <taxon>Naegleria</taxon>
    </lineage>
</organism>
<gene>
    <name evidence="2" type="ORF">NAEGRDRAFT_66401</name>
</gene>
<feature type="region of interest" description="Disordered" evidence="1">
    <location>
        <begin position="210"/>
        <end position="238"/>
    </location>
</feature>
<evidence type="ECO:0000313" key="3">
    <source>
        <dbReference type="Proteomes" id="UP000006671"/>
    </source>
</evidence>
<reference evidence="2 3" key="1">
    <citation type="journal article" date="2010" name="Cell">
        <title>The genome of Naegleria gruberi illuminates early eukaryotic versatility.</title>
        <authorList>
            <person name="Fritz-Laylin L.K."/>
            <person name="Prochnik S.E."/>
            <person name="Ginger M.L."/>
            <person name="Dacks J.B."/>
            <person name="Carpenter M.L."/>
            <person name="Field M.C."/>
            <person name="Kuo A."/>
            <person name="Paredez A."/>
            <person name="Chapman J."/>
            <person name="Pham J."/>
            <person name="Shu S."/>
            <person name="Neupane R."/>
            <person name="Cipriano M."/>
            <person name="Mancuso J."/>
            <person name="Tu H."/>
            <person name="Salamov A."/>
            <person name="Lindquist E."/>
            <person name="Shapiro H."/>
            <person name="Lucas S."/>
            <person name="Grigoriev I.V."/>
            <person name="Cande W.Z."/>
            <person name="Fulton C."/>
            <person name="Rokhsar D.S."/>
            <person name="Dawson S.C."/>
        </authorList>
    </citation>
    <scope>NUCLEOTIDE SEQUENCE [LARGE SCALE GENOMIC DNA]</scope>
    <source>
        <strain evidence="2 3">NEG-M</strain>
    </source>
</reference>
<dbReference type="RefSeq" id="XP_002678314.1">
    <property type="nucleotide sequence ID" value="XM_002678268.1"/>
</dbReference>
<accession>D2VC05</accession>
<evidence type="ECO:0000256" key="1">
    <source>
        <dbReference type="SAM" id="MobiDB-lite"/>
    </source>
</evidence>
<dbReference type="InParanoid" id="D2VC05"/>
<keyword evidence="3" id="KW-1185">Reference proteome</keyword>
<evidence type="ECO:0000313" key="2">
    <source>
        <dbReference type="EMBL" id="EFC45570.1"/>
    </source>
</evidence>
<name>D2VC05_NAEGR</name>
<dbReference type="KEGG" id="ngr:NAEGRDRAFT_66401"/>
<dbReference type="EMBL" id="GG738862">
    <property type="protein sequence ID" value="EFC45570.1"/>
    <property type="molecule type" value="Genomic_DNA"/>
</dbReference>